<dbReference type="GO" id="GO:0005524">
    <property type="term" value="F:ATP binding"/>
    <property type="evidence" value="ECO:0007669"/>
    <property type="project" value="InterPro"/>
</dbReference>
<protein>
    <recommendedName>
        <fullName evidence="2">endopeptidase La</fullName>
        <ecNumber evidence="2">3.4.21.53</ecNumber>
    </recommendedName>
</protein>
<dbReference type="EMBL" id="CP000527">
    <property type="protein sequence ID" value="ABM28289.1"/>
    <property type="molecule type" value="Genomic_DNA"/>
</dbReference>
<dbReference type="InterPro" id="IPR008269">
    <property type="entry name" value="Lon_proteolytic"/>
</dbReference>
<dbReference type="InterPro" id="IPR046843">
    <property type="entry name" value="LonB_AAA-LID"/>
</dbReference>
<keyword evidence="1 2" id="KW-0645">Protease</keyword>
<dbReference type="InterPro" id="IPR027417">
    <property type="entry name" value="P-loop_NTPase"/>
</dbReference>
<evidence type="ECO:0000313" key="4">
    <source>
        <dbReference type="EMBL" id="ABM28289.1"/>
    </source>
</evidence>
<evidence type="ECO:0000256" key="1">
    <source>
        <dbReference type="ARBA" id="ARBA00022670"/>
    </source>
</evidence>
<dbReference type="EC" id="3.4.21.53" evidence="2"/>
<reference evidence="5" key="1">
    <citation type="journal article" date="2009" name="Environ. Microbiol.">
        <title>Contribution of mobile genetic elements to Desulfovibrio vulgaris genome plasticity.</title>
        <authorList>
            <person name="Walker C.B."/>
            <person name="Stolyar S."/>
            <person name="Chivian D."/>
            <person name="Pinel N."/>
            <person name="Gabster J.A."/>
            <person name="Dehal P.S."/>
            <person name="He Z."/>
            <person name="Yang Z.K."/>
            <person name="Yen H.C."/>
            <person name="Zhou J."/>
            <person name="Wall J.D."/>
            <person name="Hazen T.C."/>
            <person name="Arkin A.P."/>
            <person name="Stahl D.A."/>
        </authorList>
    </citation>
    <scope>NUCLEOTIDE SEQUENCE [LARGE SCALE GENOMIC DNA]</scope>
    <source>
        <strain evidence="5">DP4</strain>
    </source>
</reference>
<keyword evidence="2" id="KW-0720">Serine protease</keyword>
<dbReference type="PROSITE" id="PS51786">
    <property type="entry name" value="LON_PROTEOLYTIC"/>
    <property type="match status" value="1"/>
</dbReference>
<dbReference type="InterPro" id="IPR027065">
    <property type="entry name" value="Lon_Prtase"/>
</dbReference>
<feature type="active site" evidence="2">
    <location>
        <position position="662"/>
    </location>
</feature>
<proteinExistence type="inferred from homology"/>
<dbReference type="GO" id="GO:0006508">
    <property type="term" value="P:proteolysis"/>
    <property type="evidence" value="ECO:0007669"/>
    <property type="project" value="UniProtKB-KW"/>
</dbReference>
<dbReference type="Pfam" id="PF05362">
    <property type="entry name" value="Lon_C"/>
    <property type="match status" value="1"/>
</dbReference>
<dbReference type="InterPro" id="IPR020568">
    <property type="entry name" value="Ribosomal_Su5_D2-typ_SF"/>
</dbReference>
<accession>A0A0H3A7H2</accession>
<name>A0A0H3A7H2_NITV4</name>
<feature type="active site" evidence="2">
    <location>
        <position position="705"/>
    </location>
</feature>
<dbReference type="RefSeq" id="WP_011792162.1">
    <property type="nucleotide sequence ID" value="NC_008751.1"/>
</dbReference>
<dbReference type="InterPro" id="IPR041699">
    <property type="entry name" value="AAA_32"/>
</dbReference>
<dbReference type="Pfam" id="PF20437">
    <property type="entry name" value="LonC_helical"/>
    <property type="match status" value="1"/>
</dbReference>
<dbReference type="KEGG" id="dvl:Dvul_1270"/>
<dbReference type="Gene3D" id="3.40.50.300">
    <property type="entry name" value="P-loop containing nucleotide triphosphate hydrolases"/>
    <property type="match status" value="2"/>
</dbReference>
<dbReference type="GO" id="GO:0004252">
    <property type="term" value="F:serine-type endopeptidase activity"/>
    <property type="evidence" value="ECO:0007669"/>
    <property type="project" value="UniProtKB-UniRule"/>
</dbReference>
<evidence type="ECO:0000313" key="5">
    <source>
        <dbReference type="Proteomes" id="UP000009173"/>
    </source>
</evidence>
<sequence length="806" mass="89560">MARLSPLPARRLRATLDPARIHWETSDGIPRNGHRRPPQPRALQALELALHIRDGGYNVYLSGEPNLGRTYMLREFLAPRTRKSPTPPDLVYVNNFDDPDRPRLIELPAGQGRKLRAALIQALSRIRKEIPSRFENHAVVKKRAALLDKFQTVRSRLFKKMDDVATTQGFNLDMDDQGSLTLYPVIEGKRLSEEEFDKLDNGLRQSLKLKGDKLLQAMTGLMRQLTRAEQDFIEDERSLEREVARNVLDAVLTPVAERFSKACPGKDLPAFFAALRDDIIENLEGFVHRDAGLPHQAASGGDTPPSPFDEYRYDVNLFVDNSATTGAPIIVDDHPTPSNLLGCVERESEMGALVTDFTLIKAGSIHKANGGFLVLHMEDILQHPAAWEGLLRALRSGSARIEDPGDGQDTTKTKGIEPEPLTLRLKVVLIGTEDLYEALLESDDRFPKLFKLKAHLNDATERNAEGIRIYTHRMARIIDEAGLLPFDREAMAGLVDFGSRIIEDQRKLSLKFPLVRELMLEASAHAAMRGKKLVDRAVLDEALQGRVYRANLYEEHFMEEYDRELIKVKTDGEAVGRVNGLSVTWYGNFEFGLPHQISGTVGVGHGGIIDLEREAELGGPIHTKAMMILKSYLVDQFARNKPLVLTGSLCFEQSYAGIEGDSASGAELAALLSAISGVPIKLSLAFTGAVSQSGQIMAVGGVTRKIEGFFEVCCRRGLTGSQGVIIPQDNVDHLMLKQDIVDAVEQGRFAIYPVGHITDALELLTGLQAGRLRKNGKFTPGSLYDRVDRRLDELGRQAEHAFKKRR</sequence>
<evidence type="ECO:0000259" key="3">
    <source>
        <dbReference type="PROSITE" id="PS51786"/>
    </source>
</evidence>
<dbReference type="GO" id="GO:0030163">
    <property type="term" value="P:protein catabolic process"/>
    <property type="evidence" value="ECO:0007669"/>
    <property type="project" value="InterPro"/>
</dbReference>
<dbReference type="Pfam" id="PF20436">
    <property type="entry name" value="LonB_AAA-LID"/>
    <property type="match status" value="1"/>
</dbReference>
<dbReference type="Proteomes" id="UP000009173">
    <property type="component" value="Chromosome"/>
</dbReference>
<dbReference type="Gene3D" id="1.10.8.60">
    <property type="match status" value="1"/>
</dbReference>
<dbReference type="PANTHER" id="PTHR10046">
    <property type="entry name" value="ATP DEPENDENT LON PROTEASE FAMILY MEMBER"/>
    <property type="match status" value="1"/>
</dbReference>
<dbReference type="Pfam" id="PF13654">
    <property type="entry name" value="AAA_32"/>
    <property type="match status" value="1"/>
</dbReference>
<dbReference type="GO" id="GO:0004176">
    <property type="term" value="F:ATP-dependent peptidase activity"/>
    <property type="evidence" value="ECO:0007669"/>
    <property type="project" value="UniProtKB-UniRule"/>
</dbReference>
<dbReference type="AlphaFoldDB" id="A0A0H3A7H2"/>
<dbReference type="PRINTS" id="PR00830">
    <property type="entry name" value="ENDOLAPTASE"/>
</dbReference>
<feature type="domain" description="Lon proteolytic" evidence="3">
    <location>
        <begin position="572"/>
        <end position="767"/>
    </location>
</feature>
<dbReference type="Gene3D" id="3.30.230.10">
    <property type="match status" value="1"/>
</dbReference>
<dbReference type="SUPFAM" id="SSF54211">
    <property type="entry name" value="Ribosomal protein S5 domain 2-like"/>
    <property type="match status" value="1"/>
</dbReference>
<organism evidence="4 5">
    <name type="scientific">Nitratidesulfovibrio vulgaris (strain DP4)</name>
    <name type="common">Desulfovibrio vulgaris</name>
    <dbReference type="NCBI Taxonomy" id="391774"/>
    <lineage>
        <taxon>Bacteria</taxon>
        <taxon>Pseudomonadati</taxon>
        <taxon>Thermodesulfobacteriota</taxon>
        <taxon>Desulfovibrionia</taxon>
        <taxon>Desulfovibrionales</taxon>
        <taxon>Desulfovibrionaceae</taxon>
        <taxon>Nitratidesulfovibrio</taxon>
    </lineage>
</organism>
<gene>
    <name evidence="4" type="ordered locus">Dvul_1270</name>
</gene>
<dbReference type="HOGENOM" id="CLU_014785_0_1_7"/>
<evidence type="ECO:0000256" key="2">
    <source>
        <dbReference type="PROSITE-ProRule" id="PRU01122"/>
    </source>
</evidence>
<dbReference type="InterPro" id="IPR014721">
    <property type="entry name" value="Ribsml_uS5_D2-typ_fold_subgr"/>
</dbReference>
<keyword evidence="2" id="KW-0378">Hydrolase</keyword>
<comment type="catalytic activity">
    <reaction evidence="2">
        <text>Hydrolysis of proteins in presence of ATP.</text>
        <dbReference type="EC" id="3.4.21.53"/>
    </reaction>
</comment>
<dbReference type="InterPro" id="IPR046844">
    <property type="entry name" value="Lon-like_helical"/>
</dbReference>
<dbReference type="SUPFAM" id="SSF52540">
    <property type="entry name" value="P-loop containing nucleoside triphosphate hydrolases"/>
    <property type="match status" value="1"/>
</dbReference>
<comment type="similarity">
    <text evidence="2">Belongs to the peptidase S16 family.</text>
</comment>